<dbReference type="Proteomes" id="UP000215355">
    <property type="component" value="Chromosome 1"/>
</dbReference>
<dbReference type="Pfam" id="PF12680">
    <property type="entry name" value="SnoaL_2"/>
    <property type="match status" value="1"/>
</dbReference>
<dbReference type="InterPro" id="IPR032710">
    <property type="entry name" value="NTF2-like_dom_sf"/>
</dbReference>
<dbReference type="RefSeq" id="WP_157739461.1">
    <property type="nucleotide sequence ID" value="NZ_CP158798.1"/>
</dbReference>
<sequence>MKIIAPQDCDNAPKRRIIRDLNIAFAKGDVKALADQFHQDIEWEMVGDKTISGFEAVVDYLEKIKSSKADALELKQILSHGKYAAASGILSFKTEKIAFHDFYEFSSAGSSKIKKISSMAISI</sequence>
<dbReference type="KEGG" id="smiz:4412673_01893"/>
<protein>
    <submittedName>
        <fullName evidence="2">Ketosteroid isomerase-related protein</fullName>
    </submittedName>
</protein>
<dbReference type="InterPro" id="IPR037401">
    <property type="entry name" value="SnoaL-like"/>
</dbReference>
<evidence type="ECO:0000313" key="3">
    <source>
        <dbReference type="Proteomes" id="UP000215355"/>
    </source>
</evidence>
<evidence type="ECO:0000259" key="1">
    <source>
        <dbReference type="Pfam" id="PF12680"/>
    </source>
</evidence>
<name>A0AAJ5C0A7_9SPHI</name>
<dbReference type="EMBL" id="LT906468">
    <property type="protein sequence ID" value="SNV49870.1"/>
    <property type="molecule type" value="Genomic_DNA"/>
</dbReference>
<gene>
    <name evidence="2" type="ORF">SAMEA4412673_01893</name>
</gene>
<dbReference type="Gene3D" id="3.10.450.50">
    <property type="match status" value="1"/>
</dbReference>
<dbReference type="SUPFAM" id="SSF54427">
    <property type="entry name" value="NTF2-like"/>
    <property type="match status" value="1"/>
</dbReference>
<accession>A0AAJ5C0A7</accession>
<dbReference type="AlphaFoldDB" id="A0AAJ5C0A7"/>
<dbReference type="GO" id="GO:0016853">
    <property type="term" value="F:isomerase activity"/>
    <property type="evidence" value="ECO:0007669"/>
    <property type="project" value="UniProtKB-KW"/>
</dbReference>
<keyword evidence="2" id="KW-0413">Isomerase</keyword>
<proteinExistence type="predicted"/>
<organism evidence="2 3">
    <name type="scientific">Sphingobacterium mizutaii</name>
    <dbReference type="NCBI Taxonomy" id="1010"/>
    <lineage>
        <taxon>Bacteria</taxon>
        <taxon>Pseudomonadati</taxon>
        <taxon>Bacteroidota</taxon>
        <taxon>Sphingobacteriia</taxon>
        <taxon>Sphingobacteriales</taxon>
        <taxon>Sphingobacteriaceae</taxon>
        <taxon>Sphingobacterium</taxon>
    </lineage>
</organism>
<reference evidence="2 3" key="1">
    <citation type="submission" date="2017-06" db="EMBL/GenBank/DDBJ databases">
        <authorList>
            <consortium name="Pathogen Informatics"/>
        </authorList>
    </citation>
    <scope>NUCLEOTIDE SEQUENCE [LARGE SCALE GENOMIC DNA]</scope>
    <source>
        <strain evidence="2 3">NCTC12149</strain>
    </source>
</reference>
<feature type="domain" description="SnoaL-like" evidence="1">
    <location>
        <begin position="22"/>
        <end position="105"/>
    </location>
</feature>
<evidence type="ECO:0000313" key="2">
    <source>
        <dbReference type="EMBL" id="SNV49870.1"/>
    </source>
</evidence>